<evidence type="ECO:0000313" key="2">
    <source>
        <dbReference type="EMBL" id="MBX0296268.1"/>
    </source>
</evidence>
<gene>
    <name evidence="2" type="ORF">EGH23_15420</name>
</gene>
<comment type="caution">
    <text evidence="2">The sequence shown here is derived from an EMBL/GenBank/DDBJ whole genome shotgun (WGS) entry which is preliminary data.</text>
</comment>
<name>A0AAW4PF79_9EURY</name>
<feature type="region of interest" description="Disordered" evidence="1">
    <location>
        <begin position="23"/>
        <end position="52"/>
    </location>
</feature>
<organism evidence="2 3">
    <name type="scientific">Haloarcula nitratireducens</name>
    <dbReference type="NCBI Taxonomy" id="2487749"/>
    <lineage>
        <taxon>Archaea</taxon>
        <taxon>Methanobacteriati</taxon>
        <taxon>Methanobacteriota</taxon>
        <taxon>Stenosarchaea group</taxon>
        <taxon>Halobacteria</taxon>
        <taxon>Halobacteriales</taxon>
        <taxon>Haloarculaceae</taxon>
        <taxon>Haloarcula</taxon>
    </lineage>
</organism>
<dbReference type="Proteomes" id="UP001430455">
    <property type="component" value="Unassembled WGS sequence"/>
</dbReference>
<keyword evidence="3" id="KW-1185">Reference proteome</keyword>
<dbReference type="AlphaFoldDB" id="A0AAW4PF79"/>
<dbReference type="RefSeq" id="WP_220580883.1">
    <property type="nucleotide sequence ID" value="NZ_RKLT01000006.1"/>
</dbReference>
<proteinExistence type="predicted"/>
<dbReference type="EMBL" id="RKLT01000006">
    <property type="protein sequence ID" value="MBX0296268.1"/>
    <property type="molecule type" value="Genomic_DNA"/>
</dbReference>
<accession>A0AAW4PF79</accession>
<evidence type="ECO:0000256" key="1">
    <source>
        <dbReference type="SAM" id="MobiDB-lite"/>
    </source>
</evidence>
<reference evidence="2 3" key="1">
    <citation type="submission" date="2021-06" db="EMBL/GenBank/DDBJ databases">
        <title>Halomicroarcula sp. a new haloarchaeum isolated from saline soil.</title>
        <authorList>
            <person name="Duran-Viseras A."/>
            <person name="Sanchez-Porro C."/>
            <person name="Ventosa A."/>
        </authorList>
    </citation>
    <scope>NUCLEOTIDE SEQUENCE [LARGE SCALE GENOMIC DNA]</scope>
    <source>
        <strain evidence="2 3">F27</strain>
    </source>
</reference>
<sequence length="52" mass="5185">MRRREFRVGTAGAGALALIGTPGGTGVASTHSGPPRFLTVGEDGVLTSTTSI</sequence>
<evidence type="ECO:0000313" key="3">
    <source>
        <dbReference type="Proteomes" id="UP001430455"/>
    </source>
</evidence>
<protein>
    <submittedName>
        <fullName evidence="2">Uncharacterized protein</fullName>
    </submittedName>
</protein>